<dbReference type="EMBL" id="JARGEI010000002">
    <property type="protein sequence ID" value="KAJ8735458.1"/>
    <property type="molecule type" value="Genomic_DNA"/>
</dbReference>
<organism evidence="3 4">
    <name type="scientific">Mythimna separata</name>
    <name type="common">Oriental armyworm</name>
    <name type="synonym">Pseudaletia separata</name>
    <dbReference type="NCBI Taxonomy" id="271217"/>
    <lineage>
        <taxon>Eukaryota</taxon>
        <taxon>Metazoa</taxon>
        <taxon>Ecdysozoa</taxon>
        <taxon>Arthropoda</taxon>
        <taxon>Hexapoda</taxon>
        <taxon>Insecta</taxon>
        <taxon>Pterygota</taxon>
        <taxon>Neoptera</taxon>
        <taxon>Endopterygota</taxon>
        <taxon>Lepidoptera</taxon>
        <taxon>Glossata</taxon>
        <taxon>Ditrysia</taxon>
        <taxon>Noctuoidea</taxon>
        <taxon>Noctuidae</taxon>
        <taxon>Noctuinae</taxon>
        <taxon>Hadenini</taxon>
        <taxon>Mythimna</taxon>
    </lineage>
</organism>
<feature type="region of interest" description="Disordered" evidence="1">
    <location>
        <begin position="278"/>
        <end position="301"/>
    </location>
</feature>
<feature type="compositionally biased region" description="Basic and acidic residues" evidence="1">
    <location>
        <begin position="278"/>
        <end position="294"/>
    </location>
</feature>
<feature type="compositionally biased region" description="Basic and acidic residues" evidence="1">
    <location>
        <begin position="126"/>
        <end position="137"/>
    </location>
</feature>
<feature type="compositionally biased region" description="Basic residues" evidence="1">
    <location>
        <begin position="437"/>
        <end position="449"/>
    </location>
</feature>
<feature type="region of interest" description="Disordered" evidence="1">
    <location>
        <begin position="117"/>
        <end position="137"/>
    </location>
</feature>
<proteinExistence type="predicted"/>
<evidence type="ECO:0000256" key="1">
    <source>
        <dbReference type="SAM" id="MobiDB-lite"/>
    </source>
</evidence>
<feature type="compositionally biased region" description="Basic and acidic residues" evidence="1">
    <location>
        <begin position="222"/>
        <end position="233"/>
    </location>
</feature>
<protein>
    <recommendedName>
        <fullName evidence="2">FAM194 C-terminal domain-containing protein</fullName>
    </recommendedName>
</protein>
<reference evidence="3" key="1">
    <citation type="submission" date="2023-03" db="EMBL/GenBank/DDBJ databases">
        <title>Chromosome-level genomes of two armyworms, Mythimna separata and Mythimna loreyi, provide insights into the biosynthesis and reception of sex pheromones.</title>
        <authorList>
            <person name="Zhao H."/>
        </authorList>
    </citation>
    <scope>NUCLEOTIDE SEQUENCE</scope>
    <source>
        <strain evidence="3">BeijingLab</strain>
        <tissue evidence="3">Pupa</tissue>
    </source>
</reference>
<feature type="compositionally biased region" description="Basic and acidic residues" evidence="1">
    <location>
        <begin position="252"/>
        <end position="262"/>
    </location>
</feature>
<evidence type="ECO:0000313" key="4">
    <source>
        <dbReference type="Proteomes" id="UP001231518"/>
    </source>
</evidence>
<evidence type="ECO:0000259" key="2">
    <source>
        <dbReference type="Pfam" id="PF14977"/>
    </source>
</evidence>
<comment type="caution">
    <text evidence="3">The sequence shown here is derived from an EMBL/GenBank/DDBJ whole genome shotgun (WGS) entry which is preliminary data.</text>
</comment>
<feature type="region of interest" description="Disordered" evidence="1">
    <location>
        <begin position="222"/>
        <end position="262"/>
    </location>
</feature>
<dbReference type="Proteomes" id="UP001231518">
    <property type="component" value="Chromosome 2"/>
</dbReference>
<feature type="region of interest" description="Disordered" evidence="1">
    <location>
        <begin position="430"/>
        <end position="452"/>
    </location>
</feature>
<feature type="domain" description="FAM194 C-terminal" evidence="2">
    <location>
        <begin position="503"/>
        <end position="615"/>
    </location>
</feature>
<accession>A0AAD7Z137</accession>
<sequence length="819" mass="93885">MGKTDIKVHKQGVAFFGPIEPDAKSFGHTSHLSEKIITVPNPSIVDSDTTFVETHEGVKAPSKTSINYHTDEILEKVPSVDTNDALKRRHDLSLRQMVRREKDFGVPFFVHKRPNIYETPKTPTHSLRDSNDQPRKTEKYFQKKIAKGSYDFEERPKKDKSLEGIVHTKCRSSESAGTVVLFQYSSSSSSNDKDKKKGKHLTELNVSSSHLIKVTKEKFRLQAEEKKKKDDQARQQNLEQDHKKKLAHEKKNKTVDETEKYLTRKSAQVNGIEMEKLKALKQEKSKSTTNTEKRLQKKLGTKKTQDSFDDIKVSMSKTHISISKEQKDTSESKQVLTQSEAEFLKLKRDHLKAKEAALRKKILKDSATKRKELTEPEPKEIEAEMKNIKIENESAELVFTHFKLGKAISKIKNVSVVNIPTVESKETLHPLRVLPEKKKKKEEKKKKSKKEQTDKVLRYALSDRAFIDKGWTLLPTEKIMRKTNVYRMRPAQPEFDWFKHNKNKRQMTYDTGERLAEFDENGRGRWYYRSGRLALDYYDAEETNAKQRFVVYSSGEPDERGRTHPITVLATFDYLGNGIVFDHAGKIRLKYNQNEGVVLDRAIGPASHWQWHSLNNPPVLEKVMVDTQMTHKDPNILKLETPSPVGSATDNVEMLAIEFDNLIKEKSKELSQKFKPFQIKMKALKINEHFSLKVLDQATVYLIFRDGLTNLKLNIGMILDYKEIVDIDTAEVGEISNSLERFPARTNSLAGLQRSVAHAQRYERLQRSRRLPESSASADLLTAAASPPLRLPLRTVPSGSSCNSGNRKPANNLYYDSHC</sequence>
<dbReference type="Pfam" id="PF14977">
    <property type="entry name" value="FAM194"/>
    <property type="match status" value="1"/>
</dbReference>
<evidence type="ECO:0000313" key="3">
    <source>
        <dbReference type="EMBL" id="KAJ8735458.1"/>
    </source>
</evidence>
<dbReference type="AlphaFoldDB" id="A0AAD7Z137"/>
<keyword evidence="4" id="KW-1185">Reference proteome</keyword>
<dbReference type="InterPro" id="IPR029281">
    <property type="entry name" value="FAM194_C"/>
</dbReference>
<name>A0AAD7Z137_MYTSE</name>
<gene>
    <name evidence="3" type="ORF">PYW07_007078</name>
</gene>